<feature type="compositionally biased region" description="Polar residues" evidence="1">
    <location>
        <begin position="601"/>
        <end position="615"/>
    </location>
</feature>
<feature type="region of interest" description="Disordered" evidence="1">
    <location>
        <begin position="824"/>
        <end position="847"/>
    </location>
</feature>
<feature type="compositionally biased region" description="Polar residues" evidence="1">
    <location>
        <begin position="644"/>
        <end position="660"/>
    </location>
</feature>
<sequence>MSPLDSLSLPGSPHGHRSNDDDPFTSIPSTPSSSHHQSSALPSVLDPQATPQHRHQTGAIHQPSIDSLPALSPHVPGWYPSTPGSSAVVVIPQYSDRSDRSSIMTCSLDDGFLTANQTPVSGSFLHHTQSRVALSAGSHTSSSSEEPTGPIIDHRNLQQNLLILSPSARHSASSSPRTSRTSHSFACSASSKMVHAEDMGSISGNHSINATSAASPGDLGSQPNQVIEASDLPAHSYTKSLPSACDGSAASSEAPSADAFAYRTIGPAFVLRTYQPKKSSVDSISTTSTTPENSPKDFDKLVLPPPYSCCSDSIYPESSLVGPDTIDLADIKPAMPRLEVDQRLPESNTEQPSIPAELGADSTLLDSDEIVDSYTSAPAHNSILTIDEVEAVSSGEPESVESPALQPPAIGLQGTEVSAPNPGTEVSVPNSQETQSSLPDILPNSTEGASHSQPVHPPEFDRNSPAEVATSVGITTLPPTLPQVDVIGCSLMEGSDDLIRFDNGDGSDEKRPGDDLPKLTPAGEQSITFSELSSNDTLNEPVASGEPVVVQAEGNQTILSTDASEKNLVGSARPSTNDSPAEACANDSPAEATPQVDAEVTTENNIAPVSRQTSVREPCVPQLSRDLEADQPPVPTTELPNAANALNSNEPVASANNIPQEFTPDNKVAATVPEEFLIVAGLNPEQVPSSNHPASDSTPVANDVKSSKPLNPSQATNDPANPPQTGVSNLPTVSFPSTRPVEEKHTAWSLNPTNRLSSSTEIVDPLLRSNILNESVRDTNLAAVDESQTEQIKASASARSKRTLRARSISGFFKLNSKKDLAKTELAHSPTSHSIHSSEEETRSFGKKVLPKRKSLSMLKRKSGFSWISRNVDEPVPPLPNNLPEPIPTNDQAKSKPASQDDEKLNIVESVESNNLKNEHSNPALIHTPGKQESNSEQSLLADATSPTTAEGKTNKSPRQFKVSLAKRYFRSESARVEATSGLGENLEGPFSSVIGGIGYSPSAPRPKTLRKKRTMSTHVASTPVLKDIRFSGLISKLLGRKSHADEIVQGA</sequence>
<dbReference type="Proteomes" id="UP001164743">
    <property type="component" value="Chromosome 3A"/>
</dbReference>
<feature type="region of interest" description="Disordered" evidence="1">
    <location>
        <begin position="496"/>
        <end position="524"/>
    </location>
</feature>
<protein>
    <submittedName>
        <fullName evidence="2">Uncharacterized protein</fullName>
    </submittedName>
</protein>
<feature type="compositionally biased region" description="Polar residues" evidence="1">
    <location>
        <begin position="553"/>
        <end position="562"/>
    </location>
</feature>
<gene>
    <name evidence="2" type="ORF">PtA15_3A897</name>
</gene>
<feature type="region of interest" description="Disordered" evidence="1">
    <location>
        <begin position="200"/>
        <end position="225"/>
    </location>
</feature>
<feature type="compositionally biased region" description="Polar residues" evidence="1">
    <location>
        <begin position="708"/>
        <end position="737"/>
    </location>
</feature>
<feature type="region of interest" description="Disordered" evidence="1">
    <location>
        <begin position="684"/>
        <end position="755"/>
    </location>
</feature>
<feature type="compositionally biased region" description="Basic and acidic residues" evidence="1">
    <location>
        <begin position="497"/>
        <end position="517"/>
    </location>
</feature>
<feature type="compositionally biased region" description="Low complexity" evidence="1">
    <location>
        <begin position="24"/>
        <end position="43"/>
    </location>
</feature>
<dbReference type="EMBL" id="CP110423">
    <property type="protein sequence ID" value="WAQ83526.1"/>
    <property type="molecule type" value="Genomic_DNA"/>
</dbReference>
<feature type="compositionally biased region" description="Low complexity" evidence="1">
    <location>
        <begin position="391"/>
        <end position="404"/>
    </location>
</feature>
<feature type="region of interest" description="Disordered" evidence="1">
    <location>
        <begin position="337"/>
        <end position="360"/>
    </location>
</feature>
<evidence type="ECO:0000313" key="2">
    <source>
        <dbReference type="EMBL" id="WAQ83526.1"/>
    </source>
</evidence>
<feature type="compositionally biased region" description="Pro residues" evidence="1">
    <location>
        <begin position="875"/>
        <end position="887"/>
    </location>
</feature>
<feature type="compositionally biased region" description="Low complexity" evidence="1">
    <location>
        <begin position="1"/>
        <end position="13"/>
    </location>
</feature>
<feature type="compositionally biased region" description="Low complexity" evidence="1">
    <location>
        <begin position="167"/>
        <end position="184"/>
    </location>
</feature>
<feature type="region of interest" description="Disordered" evidence="1">
    <location>
        <begin position="167"/>
        <end position="186"/>
    </location>
</feature>
<feature type="compositionally biased region" description="Polar residues" evidence="1">
    <location>
        <begin position="686"/>
        <end position="700"/>
    </location>
</feature>
<feature type="region of interest" description="Disordered" evidence="1">
    <location>
        <begin position="280"/>
        <end position="300"/>
    </location>
</feature>
<name>A0ABY7CE77_9BASI</name>
<reference evidence="2" key="1">
    <citation type="submission" date="2022-10" db="EMBL/GenBank/DDBJ databases">
        <title>Puccinia triticina Genome sequencing and assembly.</title>
        <authorList>
            <person name="Li C."/>
        </authorList>
    </citation>
    <scope>NUCLEOTIDE SEQUENCE</scope>
    <source>
        <strain evidence="2">Pt15</strain>
    </source>
</reference>
<feature type="compositionally biased region" description="Polar residues" evidence="1">
    <location>
        <begin position="202"/>
        <end position="214"/>
    </location>
</feature>
<feature type="region of interest" description="Disordered" evidence="1">
    <location>
        <begin position="998"/>
        <end position="1017"/>
    </location>
</feature>
<dbReference type="GeneID" id="77808805"/>
<feature type="compositionally biased region" description="Low complexity" evidence="1">
    <location>
        <begin position="281"/>
        <end position="290"/>
    </location>
</feature>
<feature type="region of interest" description="Disordered" evidence="1">
    <location>
        <begin position="1"/>
        <end position="70"/>
    </location>
</feature>
<feature type="region of interest" description="Disordered" evidence="1">
    <location>
        <begin position="870"/>
        <end position="957"/>
    </location>
</feature>
<feature type="region of interest" description="Disordered" evidence="1">
    <location>
        <begin position="391"/>
        <end position="482"/>
    </location>
</feature>
<evidence type="ECO:0000256" key="1">
    <source>
        <dbReference type="SAM" id="MobiDB-lite"/>
    </source>
</evidence>
<feature type="compositionally biased region" description="Polar residues" evidence="1">
    <location>
        <begin position="427"/>
        <end position="453"/>
    </location>
</feature>
<feature type="compositionally biased region" description="Polar residues" evidence="1">
    <location>
        <begin position="931"/>
        <end position="957"/>
    </location>
</feature>
<proteinExistence type="predicted"/>
<dbReference type="RefSeq" id="XP_053019081.1">
    <property type="nucleotide sequence ID" value="XM_053167910.1"/>
</dbReference>
<organism evidence="2 3">
    <name type="scientific">Puccinia triticina</name>
    <dbReference type="NCBI Taxonomy" id="208348"/>
    <lineage>
        <taxon>Eukaryota</taxon>
        <taxon>Fungi</taxon>
        <taxon>Dikarya</taxon>
        <taxon>Basidiomycota</taxon>
        <taxon>Pucciniomycotina</taxon>
        <taxon>Pucciniomycetes</taxon>
        <taxon>Pucciniales</taxon>
        <taxon>Pucciniaceae</taxon>
        <taxon>Puccinia</taxon>
    </lineage>
</organism>
<feature type="region of interest" description="Disordered" evidence="1">
    <location>
        <begin position="553"/>
        <end position="661"/>
    </location>
</feature>
<keyword evidence="3" id="KW-1185">Reference proteome</keyword>
<accession>A0ABY7CE77</accession>
<evidence type="ECO:0000313" key="3">
    <source>
        <dbReference type="Proteomes" id="UP001164743"/>
    </source>
</evidence>